<dbReference type="Pfam" id="PF02126">
    <property type="entry name" value="PTE"/>
    <property type="match status" value="1"/>
</dbReference>
<evidence type="ECO:0000256" key="3">
    <source>
        <dbReference type="PROSITE-ProRule" id="PRU00679"/>
    </source>
</evidence>
<feature type="region of interest" description="Disordered" evidence="4">
    <location>
        <begin position="151"/>
        <end position="185"/>
    </location>
</feature>
<evidence type="ECO:0000313" key="6">
    <source>
        <dbReference type="Proteomes" id="UP001500689"/>
    </source>
</evidence>
<dbReference type="InterPro" id="IPR032466">
    <property type="entry name" value="Metal_Hydrolase"/>
</dbReference>
<name>A0ABP6UVA6_9PSEU</name>
<feature type="compositionally biased region" description="Basic and acidic residues" evidence="4">
    <location>
        <begin position="169"/>
        <end position="179"/>
    </location>
</feature>
<sequence>MVETVRGAVPPEALGRVLMHEHIFVLSPEFVVNYPEHDGFDEAVHVPEAIGKLRELKAAGIDTIVDPTVIGLGRYLPRVQAVAAATDLQIVVATGLYTYRDVPHYLSMRGPGTPLGGPEPLVEMFVGDLTEGIADTGVKAGVLQVRHRRAGPYPRGRAGAARGCAGTPADRRADHDPHARGHAAWAGAAERVRVRGRGSAAGADRALR</sequence>
<comment type="caution">
    <text evidence="3">Lacks conserved residue(s) required for the propagation of feature annotation.</text>
</comment>
<dbReference type="SUPFAM" id="SSF51556">
    <property type="entry name" value="Metallo-dependent hydrolases"/>
    <property type="match status" value="1"/>
</dbReference>
<evidence type="ECO:0008006" key="7">
    <source>
        <dbReference type="Google" id="ProtNLM"/>
    </source>
</evidence>
<dbReference type="EMBL" id="BAAAZN010000001">
    <property type="protein sequence ID" value="GAA3523318.1"/>
    <property type="molecule type" value="Genomic_DNA"/>
</dbReference>
<dbReference type="PANTHER" id="PTHR10819">
    <property type="entry name" value="PHOSPHOTRIESTERASE-RELATED"/>
    <property type="match status" value="1"/>
</dbReference>
<evidence type="ECO:0000313" key="5">
    <source>
        <dbReference type="EMBL" id="GAA3523318.1"/>
    </source>
</evidence>
<keyword evidence="2" id="KW-0378">Hydrolase</keyword>
<dbReference type="Gene3D" id="3.20.20.140">
    <property type="entry name" value="Metal-dependent hydrolases"/>
    <property type="match status" value="1"/>
</dbReference>
<reference evidence="6" key="1">
    <citation type="journal article" date="2019" name="Int. J. Syst. Evol. Microbiol.">
        <title>The Global Catalogue of Microorganisms (GCM) 10K type strain sequencing project: providing services to taxonomists for standard genome sequencing and annotation.</title>
        <authorList>
            <consortium name="The Broad Institute Genomics Platform"/>
            <consortium name="The Broad Institute Genome Sequencing Center for Infectious Disease"/>
            <person name="Wu L."/>
            <person name="Ma J."/>
        </authorList>
    </citation>
    <scope>NUCLEOTIDE SEQUENCE [LARGE SCALE GENOMIC DNA]</scope>
    <source>
        <strain evidence="6">JCM 16898</strain>
    </source>
</reference>
<comment type="caution">
    <text evidence="5">The sequence shown here is derived from an EMBL/GenBank/DDBJ whole genome shotgun (WGS) entry which is preliminary data.</text>
</comment>
<evidence type="ECO:0000256" key="2">
    <source>
        <dbReference type="ARBA" id="ARBA00022801"/>
    </source>
</evidence>
<feature type="compositionally biased region" description="Low complexity" evidence="4">
    <location>
        <begin position="151"/>
        <end position="168"/>
    </location>
</feature>
<comment type="similarity">
    <text evidence="3">Belongs to the metallo-dependent hydrolases superfamily. Phosphotriesterase family.</text>
</comment>
<gene>
    <name evidence="5" type="ORF">GCM10022222_01640</name>
</gene>
<protein>
    <recommendedName>
        <fullName evidence="7">Phosphotriesterase-related protein</fullName>
    </recommendedName>
</protein>
<dbReference type="PANTHER" id="PTHR10819:SF3">
    <property type="entry name" value="PHOSPHOTRIESTERASE-RELATED PROTEIN"/>
    <property type="match status" value="1"/>
</dbReference>
<organism evidence="5 6">
    <name type="scientific">Amycolatopsis ultiminotia</name>
    <dbReference type="NCBI Taxonomy" id="543629"/>
    <lineage>
        <taxon>Bacteria</taxon>
        <taxon>Bacillati</taxon>
        <taxon>Actinomycetota</taxon>
        <taxon>Actinomycetes</taxon>
        <taxon>Pseudonocardiales</taxon>
        <taxon>Pseudonocardiaceae</taxon>
        <taxon>Amycolatopsis</taxon>
    </lineage>
</organism>
<dbReference type="PROSITE" id="PS51347">
    <property type="entry name" value="PHOSPHOTRIESTERASE_2"/>
    <property type="match status" value="1"/>
</dbReference>
<dbReference type="Proteomes" id="UP001500689">
    <property type="component" value="Unassembled WGS sequence"/>
</dbReference>
<proteinExistence type="inferred from homology"/>
<dbReference type="InterPro" id="IPR001559">
    <property type="entry name" value="Phosphotriesterase"/>
</dbReference>
<keyword evidence="1" id="KW-0479">Metal-binding</keyword>
<evidence type="ECO:0000256" key="4">
    <source>
        <dbReference type="SAM" id="MobiDB-lite"/>
    </source>
</evidence>
<accession>A0ABP6UVA6</accession>
<keyword evidence="6" id="KW-1185">Reference proteome</keyword>
<evidence type="ECO:0000256" key="1">
    <source>
        <dbReference type="ARBA" id="ARBA00022723"/>
    </source>
</evidence>